<dbReference type="EMBL" id="LAZR01000906">
    <property type="protein sequence ID" value="KKN54935.1"/>
    <property type="molecule type" value="Genomic_DNA"/>
</dbReference>
<sequence length="38" mass="4130">MAELTPDEAEGLSTFLGSITGWRITPPARSQNIATLKR</sequence>
<gene>
    <name evidence="1" type="ORF">LCGC14_0587210</name>
</gene>
<evidence type="ECO:0000313" key="1">
    <source>
        <dbReference type="EMBL" id="KKN54935.1"/>
    </source>
</evidence>
<organism evidence="1">
    <name type="scientific">marine sediment metagenome</name>
    <dbReference type="NCBI Taxonomy" id="412755"/>
    <lineage>
        <taxon>unclassified sequences</taxon>
        <taxon>metagenomes</taxon>
        <taxon>ecological metagenomes</taxon>
    </lineage>
</organism>
<reference evidence="1" key="1">
    <citation type="journal article" date="2015" name="Nature">
        <title>Complex archaea that bridge the gap between prokaryotes and eukaryotes.</title>
        <authorList>
            <person name="Spang A."/>
            <person name="Saw J.H."/>
            <person name="Jorgensen S.L."/>
            <person name="Zaremba-Niedzwiedzka K."/>
            <person name="Martijn J."/>
            <person name="Lind A.E."/>
            <person name="van Eijk R."/>
            <person name="Schleper C."/>
            <person name="Guy L."/>
            <person name="Ettema T.J."/>
        </authorList>
    </citation>
    <scope>NUCLEOTIDE SEQUENCE</scope>
</reference>
<proteinExistence type="predicted"/>
<comment type="caution">
    <text evidence="1">The sequence shown here is derived from an EMBL/GenBank/DDBJ whole genome shotgun (WGS) entry which is preliminary data.</text>
</comment>
<accession>A0A0F9REM3</accession>
<name>A0A0F9REM3_9ZZZZ</name>
<protein>
    <submittedName>
        <fullName evidence="1">Uncharacterized protein</fullName>
    </submittedName>
</protein>
<dbReference type="AlphaFoldDB" id="A0A0F9REM3"/>